<dbReference type="Pfam" id="PF07525">
    <property type="entry name" value="SOCS_box"/>
    <property type="match status" value="1"/>
</dbReference>
<evidence type="ECO:0000259" key="3">
    <source>
        <dbReference type="PROSITE" id="PS50225"/>
    </source>
</evidence>
<evidence type="ECO:0000256" key="2">
    <source>
        <dbReference type="SAM" id="MobiDB-lite"/>
    </source>
</evidence>
<dbReference type="InterPro" id="IPR001496">
    <property type="entry name" value="SOCS_box"/>
</dbReference>
<dbReference type="SMART" id="SM00253">
    <property type="entry name" value="SOCS"/>
    <property type="match status" value="1"/>
</dbReference>
<dbReference type="PROSITE" id="PS50225">
    <property type="entry name" value="SOCS"/>
    <property type="match status" value="1"/>
</dbReference>
<reference evidence="4" key="1">
    <citation type="journal article" date="2023" name="G3 (Bethesda)">
        <title>Whole genome assembly and annotation of the endangered Caribbean coral Acropora cervicornis.</title>
        <authorList>
            <person name="Selwyn J.D."/>
            <person name="Vollmer S.V."/>
        </authorList>
    </citation>
    <scope>NUCLEOTIDE SEQUENCE</scope>
    <source>
        <strain evidence="4">K2</strain>
    </source>
</reference>
<evidence type="ECO:0000313" key="5">
    <source>
        <dbReference type="Proteomes" id="UP001249851"/>
    </source>
</evidence>
<dbReference type="CDD" id="cd03717">
    <property type="entry name" value="SOCS_SOCS_like"/>
    <property type="match status" value="1"/>
</dbReference>
<dbReference type="Gene3D" id="1.10.750.20">
    <property type="entry name" value="SOCS box"/>
    <property type="match status" value="1"/>
</dbReference>
<dbReference type="Gene3D" id="2.130.10.10">
    <property type="entry name" value="YVTN repeat-like/Quinoprotein amine dehydrogenase"/>
    <property type="match status" value="2"/>
</dbReference>
<dbReference type="InterPro" id="IPR011659">
    <property type="entry name" value="WD40"/>
</dbReference>
<dbReference type="InterPro" id="IPR015943">
    <property type="entry name" value="WD40/YVTN_repeat-like_dom_sf"/>
</dbReference>
<dbReference type="Pfam" id="PF07676">
    <property type="entry name" value="PD40"/>
    <property type="match status" value="1"/>
</dbReference>
<keyword evidence="5" id="KW-1185">Reference proteome</keyword>
<dbReference type="PANTHER" id="PTHR15622:SF2">
    <property type="entry name" value="U4_U6 SMALL NUCLEAR RIBONUCLEOPROTEIN PRP4"/>
    <property type="match status" value="1"/>
</dbReference>
<gene>
    <name evidence="4" type="ORF">P5673_015991</name>
</gene>
<dbReference type="GO" id="GO:0000209">
    <property type="term" value="P:protein polyubiquitination"/>
    <property type="evidence" value="ECO:0007669"/>
    <property type="project" value="TreeGrafter"/>
</dbReference>
<dbReference type="AlphaFoldDB" id="A0AAD9V4F2"/>
<dbReference type="SMART" id="SM00969">
    <property type="entry name" value="SOCS_box"/>
    <property type="match status" value="1"/>
</dbReference>
<evidence type="ECO:0000256" key="1">
    <source>
        <dbReference type="ARBA" id="ARBA00022786"/>
    </source>
</evidence>
<comment type="caution">
    <text evidence="4">The sequence shown here is derived from an EMBL/GenBank/DDBJ whole genome shotgun (WGS) entry which is preliminary data.</text>
</comment>
<name>A0AAD9V4F2_ACRCE</name>
<dbReference type="InterPro" id="IPR001680">
    <property type="entry name" value="WD40_rpt"/>
</dbReference>
<feature type="compositionally biased region" description="Polar residues" evidence="2">
    <location>
        <begin position="10"/>
        <end position="24"/>
    </location>
</feature>
<feature type="region of interest" description="Disordered" evidence="2">
    <location>
        <begin position="1"/>
        <end position="24"/>
    </location>
</feature>
<dbReference type="SUPFAM" id="SSF158235">
    <property type="entry name" value="SOCS box-like"/>
    <property type="match status" value="1"/>
</dbReference>
<dbReference type="Proteomes" id="UP001249851">
    <property type="component" value="Unassembled WGS sequence"/>
</dbReference>
<organism evidence="4 5">
    <name type="scientific">Acropora cervicornis</name>
    <name type="common">Staghorn coral</name>
    <dbReference type="NCBI Taxonomy" id="6130"/>
    <lineage>
        <taxon>Eukaryota</taxon>
        <taxon>Metazoa</taxon>
        <taxon>Cnidaria</taxon>
        <taxon>Anthozoa</taxon>
        <taxon>Hexacorallia</taxon>
        <taxon>Scleractinia</taxon>
        <taxon>Astrocoeniina</taxon>
        <taxon>Acroporidae</taxon>
        <taxon>Acropora</taxon>
    </lineage>
</organism>
<sequence>MRKSMGLDSSKPSETTEQSRSSLSLCRKPYRSFHPDGRSIPPPFTTLKILKHSGPLGLNQVMKVTACAFLMNDDSCLLTLITFAGPSLRNFRAGFVQCWDLEGDGVHDDSIFTYSPHPTCCFSPNGELVSYILNTGNGHIILAELTPECSLEPFKIDCNTSGHGEKSLLSRVLCCVFSPDGFKAVTVSDVSLESHRDTETNEICLWKVKSKKSMKSIWRVSCEVVMPHFAGYVVSCVFSPDSTLIAFSSSLSQLYVLDGKNLELVLAIRTDIVIGNSCCCAFDPCFPHQKLTACFEDGYFKIWFMHDSQVSCIKEIQLVHNPVMLTTFSFSPDGSMIAFGTSHGKVILVETVQYDILNEFKSETDIGICSVAFAKSCQELAIGKSDGHVQILQLPLKLDLQHMCRLSINKLVPPNQIDCLPLPRNLKAYLLFVHVQENNGVDERK</sequence>
<accession>A0AAD9V4F2</accession>
<evidence type="ECO:0000313" key="4">
    <source>
        <dbReference type="EMBL" id="KAK2560884.1"/>
    </source>
</evidence>
<dbReference type="EMBL" id="JARQWQ010000034">
    <property type="protein sequence ID" value="KAK2560884.1"/>
    <property type="molecule type" value="Genomic_DNA"/>
</dbReference>
<proteinExistence type="predicted"/>
<feature type="domain" description="SOCS box" evidence="3">
    <location>
        <begin position="400"/>
        <end position="436"/>
    </location>
</feature>
<dbReference type="InterPro" id="IPR036036">
    <property type="entry name" value="SOCS_box-like_dom_sf"/>
</dbReference>
<dbReference type="PANTHER" id="PTHR15622">
    <property type="entry name" value="WD40 REPEAT PROTEIN"/>
    <property type="match status" value="1"/>
</dbReference>
<keyword evidence="1" id="KW-0833">Ubl conjugation pathway</keyword>
<dbReference type="SUPFAM" id="SSF101908">
    <property type="entry name" value="Putative isomerase YbhE"/>
    <property type="match status" value="1"/>
</dbReference>
<dbReference type="InterPro" id="IPR051983">
    <property type="entry name" value="WSB_SOCS-box_domain"/>
</dbReference>
<dbReference type="GO" id="GO:0035556">
    <property type="term" value="P:intracellular signal transduction"/>
    <property type="evidence" value="ECO:0007669"/>
    <property type="project" value="InterPro"/>
</dbReference>
<protein>
    <submittedName>
        <fullName evidence="4">WD repeat and SOCS box-containing protein 1</fullName>
    </submittedName>
</protein>
<dbReference type="SMART" id="SM00320">
    <property type="entry name" value="WD40"/>
    <property type="match status" value="4"/>
</dbReference>
<reference evidence="4" key="2">
    <citation type="journal article" date="2023" name="Science">
        <title>Genomic signatures of disease resistance in endangered staghorn corals.</title>
        <authorList>
            <person name="Vollmer S.V."/>
            <person name="Selwyn J.D."/>
            <person name="Despard B.A."/>
            <person name="Roesel C.L."/>
        </authorList>
    </citation>
    <scope>NUCLEOTIDE SEQUENCE</scope>
    <source>
        <strain evidence="4">K2</strain>
    </source>
</reference>